<protein>
    <recommendedName>
        <fullName evidence="3">F-box domain-containing protein</fullName>
    </recommendedName>
</protein>
<dbReference type="AlphaFoldDB" id="A0ABD3QLV5"/>
<dbReference type="Gene3D" id="1.20.1280.50">
    <property type="match status" value="1"/>
</dbReference>
<accession>A0ABD3QLV5</accession>
<dbReference type="SUPFAM" id="SSF81383">
    <property type="entry name" value="F-box domain"/>
    <property type="match status" value="1"/>
</dbReference>
<evidence type="ECO:0000313" key="2">
    <source>
        <dbReference type="Proteomes" id="UP001530400"/>
    </source>
</evidence>
<reference evidence="1 2" key="1">
    <citation type="submission" date="2024-10" db="EMBL/GenBank/DDBJ databases">
        <title>Updated reference genomes for cyclostephanoid diatoms.</title>
        <authorList>
            <person name="Roberts W.R."/>
            <person name="Alverson A.J."/>
        </authorList>
    </citation>
    <scope>NUCLEOTIDE SEQUENCE [LARGE SCALE GENOMIC DNA]</scope>
    <source>
        <strain evidence="1 2">AJA010-31</strain>
    </source>
</reference>
<name>A0ABD3QLV5_9STRA</name>
<evidence type="ECO:0000313" key="1">
    <source>
        <dbReference type="EMBL" id="KAL3801182.1"/>
    </source>
</evidence>
<organism evidence="1 2">
    <name type="scientific">Cyclotella atomus</name>
    <dbReference type="NCBI Taxonomy" id="382360"/>
    <lineage>
        <taxon>Eukaryota</taxon>
        <taxon>Sar</taxon>
        <taxon>Stramenopiles</taxon>
        <taxon>Ochrophyta</taxon>
        <taxon>Bacillariophyta</taxon>
        <taxon>Coscinodiscophyceae</taxon>
        <taxon>Thalassiosirophycidae</taxon>
        <taxon>Stephanodiscales</taxon>
        <taxon>Stephanodiscaceae</taxon>
        <taxon>Cyclotella</taxon>
    </lineage>
</organism>
<keyword evidence="2" id="KW-1185">Reference proteome</keyword>
<dbReference type="Proteomes" id="UP001530400">
    <property type="component" value="Unassembled WGS sequence"/>
</dbReference>
<comment type="caution">
    <text evidence="1">The sequence shown here is derived from an EMBL/GenBank/DDBJ whole genome shotgun (WGS) entry which is preliminary data.</text>
</comment>
<evidence type="ECO:0008006" key="3">
    <source>
        <dbReference type="Google" id="ProtNLM"/>
    </source>
</evidence>
<sequence>MASNGNYKSSSPFGNDGNESLDKISFNFNEGRERSWCTSSDNSSCCSLCHLNEDVNEDENDMAVAYETASMGDLQSTGTLNEHVLSSGNIVAAARPTCLTIHNNINNSMFAASGMSSQQPITSCHGCTCYISTSMMAPSLFGTCGSCQSSSLLPPAKANFMTQFAIKNNSFLSREEKLSLQSLLFPASIPKQTDLLTAGFLSEGPLYSILSFLDVNSLVNLRFINTKLRSLASDNSAGWRSHCTSLWAEKVRVCPHAKRLLDSACTPADEQGDITAIQPDCNHNRSAAMEAYKASILEAKNNNELSEDDLCFDLARGRSGVSWSFRFKESAGIDWTSWDPWWNNQPARNLVFMRNGSILQSFPQGQTPVVTTHNSTPLYDVFSERMVQRNGADVPAPRIEMRWRFVSSCMDLPRRPDGAYVRITVGGRDVPTHVVRRSPNGNWGFIMESCWSVYASFELGAKNASEGRPASSSISGRRALRRTRNGSRWVNIEEEDENVVTGNIDDEEAEATRNVRRRPNPNLLVDDSAMTVSGVSQWREALLYNIGAVTLPEGNDLNQFNAAWQNALLLR</sequence>
<gene>
    <name evidence="1" type="ORF">ACHAWO_002753</name>
</gene>
<proteinExistence type="predicted"/>
<dbReference type="EMBL" id="JALLPJ020000144">
    <property type="protein sequence ID" value="KAL3801182.1"/>
    <property type="molecule type" value="Genomic_DNA"/>
</dbReference>
<dbReference type="InterPro" id="IPR036047">
    <property type="entry name" value="F-box-like_dom_sf"/>
</dbReference>